<evidence type="ECO:0000313" key="2">
    <source>
        <dbReference type="EMBL" id="GFS01730.1"/>
    </source>
</evidence>
<evidence type="ECO:0000313" key="3">
    <source>
        <dbReference type="Proteomes" id="UP000762676"/>
    </source>
</evidence>
<keyword evidence="3" id="KW-1185">Reference proteome</keyword>
<reference evidence="2 3" key="1">
    <citation type="journal article" date="2021" name="Elife">
        <title>Chloroplast acquisition without the gene transfer in kleptoplastic sea slugs, Plakobranchus ocellatus.</title>
        <authorList>
            <person name="Maeda T."/>
            <person name="Takahashi S."/>
            <person name="Yoshida T."/>
            <person name="Shimamura S."/>
            <person name="Takaki Y."/>
            <person name="Nagai Y."/>
            <person name="Toyoda A."/>
            <person name="Suzuki Y."/>
            <person name="Arimoto A."/>
            <person name="Ishii H."/>
            <person name="Satoh N."/>
            <person name="Nishiyama T."/>
            <person name="Hasebe M."/>
            <person name="Maruyama T."/>
            <person name="Minagawa J."/>
            <person name="Obokata J."/>
            <person name="Shigenobu S."/>
        </authorList>
    </citation>
    <scope>NUCLEOTIDE SEQUENCE [LARGE SCALE GENOMIC DNA]</scope>
</reference>
<name>A0AAV4HVL7_9GAST</name>
<gene>
    <name evidence="2" type="ORF">ElyMa_004589000</name>
</gene>
<accession>A0AAV4HVL7</accession>
<dbReference type="AlphaFoldDB" id="A0AAV4HVL7"/>
<evidence type="ECO:0000256" key="1">
    <source>
        <dbReference type="SAM" id="MobiDB-lite"/>
    </source>
</evidence>
<feature type="region of interest" description="Disordered" evidence="1">
    <location>
        <begin position="86"/>
        <end position="114"/>
    </location>
</feature>
<dbReference type="Proteomes" id="UP000762676">
    <property type="component" value="Unassembled WGS sequence"/>
</dbReference>
<proteinExistence type="predicted"/>
<protein>
    <submittedName>
        <fullName evidence="2">Uncharacterized protein</fullName>
    </submittedName>
</protein>
<feature type="compositionally biased region" description="Polar residues" evidence="1">
    <location>
        <begin position="21"/>
        <end position="31"/>
    </location>
</feature>
<comment type="caution">
    <text evidence="2">The sequence shown here is derived from an EMBL/GenBank/DDBJ whole genome shotgun (WGS) entry which is preliminary data.</text>
</comment>
<dbReference type="EMBL" id="BMAT01009214">
    <property type="protein sequence ID" value="GFS01730.1"/>
    <property type="molecule type" value="Genomic_DNA"/>
</dbReference>
<sequence>MGGNVLPRGYRAHNRKPAEATPSSCNSNEQQKALKREQCSVQEVFIKRSIGPNKDMIDVFHSDNTWTNAAAIKLLGNGGPWRGNYEEGKEGYNKGSFIRNRLSETSSTPERTPQ</sequence>
<organism evidence="2 3">
    <name type="scientific">Elysia marginata</name>
    <dbReference type="NCBI Taxonomy" id="1093978"/>
    <lineage>
        <taxon>Eukaryota</taxon>
        <taxon>Metazoa</taxon>
        <taxon>Spiralia</taxon>
        <taxon>Lophotrochozoa</taxon>
        <taxon>Mollusca</taxon>
        <taxon>Gastropoda</taxon>
        <taxon>Heterobranchia</taxon>
        <taxon>Euthyneura</taxon>
        <taxon>Panpulmonata</taxon>
        <taxon>Sacoglossa</taxon>
        <taxon>Placobranchoidea</taxon>
        <taxon>Plakobranchidae</taxon>
        <taxon>Elysia</taxon>
    </lineage>
</organism>
<feature type="region of interest" description="Disordered" evidence="1">
    <location>
        <begin position="1"/>
        <end position="34"/>
    </location>
</feature>
<feature type="compositionally biased region" description="Polar residues" evidence="1">
    <location>
        <begin position="103"/>
        <end position="114"/>
    </location>
</feature>